<accession>A0A1W1VJB8</accession>
<sequence>MATFWFRLALGLVISLLCCSCQEKKAAPSRKELNELNLRIGQLITCGPPNQQLGSVDFPIACRPETQANFTLGLKLLHSFEYEEAEKVFAALIHQ</sequence>
<dbReference type="EMBL" id="FWWW01000063">
    <property type="protein sequence ID" value="SMB93373.1"/>
    <property type="molecule type" value="Genomic_DNA"/>
</dbReference>
<name>A0A1W1VJB8_9BACT</name>
<organism evidence="1 2">
    <name type="scientific">Hymenobacter roseosalivarius DSM 11622</name>
    <dbReference type="NCBI Taxonomy" id="645990"/>
    <lineage>
        <taxon>Bacteria</taxon>
        <taxon>Pseudomonadati</taxon>
        <taxon>Bacteroidota</taxon>
        <taxon>Cytophagia</taxon>
        <taxon>Cytophagales</taxon>
        <taxon>Hymenobacteraceae</taxon>
        <taxon>Hymenobacter</taxon>
    </lineage>
</organism>
<dbReference type="STRING" id="645990.SAMN00120144_3541"/>
<evidence type="ECO:0000313" key="2">
    <source>
        <dbReference type="Proteomes" id="UP000192266"/>
    </source>
</evidence>
<dbReference type="AlphaFoldDB" id="A0A1W1VJB8"/>
<protein>
    <submittedName>
        <fullName evidence="1">Uncharacterized protein</fullName>
    </submittedName>
</protein>
<proteinExistence type="predicted"/>
<evidence type="ECO:0000313" key="1">
    <source>
        <dbReference type="EMBL" id="SMB93373.1"/>
    </source>
</evidence>
<dbReference type="OrthoDB" id="9778494at2"/>
<keyword evidence="2" id="KW-1185">Reference proteome</keyword>
<dbReference type="RefSeq" id="WP_143434869.1">
    <property type="nucleotide sequence ID" value="NZ_FWWW01000063.1"/>
</dbReference>
<reference evidence="1 2" key="1">
    <citation type="submission" date="2017-04" db="EMBL/GenBank/DDBJ databases">
        <authorList>
            <person name="Afonso C.L."/>
            <person name="Miller P.J."/>
            <person name="Scott M.A."/>
            <person name="Spackman E."/>
            <person name="Goraichik I."/>
            <person name="Dimitrov K.M."/>
            <person name="Suarez D.L."/>
            <person name="Swayne D.E."/>
        </authorList>
    </citation>
    <scope>NUCLEOTIDE SEQUENCE [LARGE SCALE GENOMIC DNA]</scope>
    <source>
        <strain evidence="1 2">DSM 11622</strain>
    </source>
</reference>
<dbReference type="Proteomes" id="UP000192266">
    <property type="component" value="Unassembled WGS sequence"/>
</dbReference>
<gene>
    <name evidence="1" type="ORF">SAMN00120144_3541</name>
</gene>